<accession>A0A7M5WR99</accession>
<dbReference type="EnsemblMetazoa" id="CLYHEMT005130.1">
    <property type="protein sequence ID" value="CLYHEMP005130.1"/>
    <property type="gene ID" value="CLYHEMG005130"/>
</dbReference>
<evidence type="ECO:0000313" key="3">
    <source>
        <dbReference type="Proteomes" id="UP000594262"/>
    </source>
</evidence>
<name>A0A7M5WR99_9CNID</name>
<keyword evidence="3" id="KW-1185">Reference proteome</keyword>
<keyword evidence="1" id="KW-0732">Signal</keyword>
<dbReference type="RefSeq" id="XP_066934649.1">
    <property type="nucleotide sequence ID" value="XM_067078548.1"/>
</dbReference>
<protein>
    <submittedName>
        <fullName evidence="2">Uncharacterized protein</fullName>
    </submittedName>
</protein>
<dbReference type="GeneID" id="136822312"/>
<feature type="signal peptide" evidence="1">
    <location>
        <begin position="1"/>
        <end position="23"/>
    </location>
</feature>
<proteinExistence type="predicted"/>
<organism evidence="2 3">
    <name type="scientific">Clytia hemisphaerica</name>
    <dbReference type="NCBI Taxonomy" id="252671"/>
    <lineage>
        <taxon>Eukaryota</taxon>
        <taxon>Metazoa</taxon>
        <taxon>Cnidaria</taxon>
        <taxon>Hydrozoa</taxon>
        <taxon>Hydroidolina</taxon>
        <taxon>Leptothecata</taxon>
        <taxon>Obeliida</taxon>
        <taxon>Clytiidae</taxon>
        <taxon>Clytia</taxon>
    </lineage>
</organism>
<feature type="chain" id="PRO_5029708810" evidence="1">
    <location>
        <begin position="24"/>
        <end position="132"/>
    </location>
</feature>
<dbReference type="InterPro" id="IPR029034">
    <property type="entry name" value="Cystine-knot_cytokine"/>
</dbReference>
<dbReference type="Proteomes" id="UP000594262">
    <property type="component" value="Unplaced"/>
</dbReference>
<dbReference type="AlphaFoldDB" id="A0A7M5WR99"/>
<evidence type="ECO:0000256" key="1">
    <source>
        <dbReference type="SAM" id="SignalP"/>
    </source>
</evidence>
<dbReference type="SUPFAM" id="SSF57501">
    <property type="entry name" value="Cystine-knot cytokines"/>
    <property type="match status" value="1"/>
</dbReference>
<sequence length="132" mass="14951">MARLFLVHLVCLLLLFVIDVSDGRHEMSRHCLTKGHRGSKSYTLTLCSYCAVTYDHGVNVFPRRTVEFECKEDQNLHGTCLSGEGYCLQKSVVIPLRKTKPDGSTEDKDYEMMTACQCECGSESYLANFIKQ</sequence>
<reference evidence="2" key="1">
    <citation type="submission" date="2021-01" db="UniProtKB">
        <authorList>
            <consortium name="EnsemblMetazoa"/>
        </authorList>
    </citation>
    <scope>IDENTIFICATION</scope>
</reference>
<evidence type="ECO:0000313" key="2">
    <source>
        <dbReference type="EnsemblMetazoa" id="CLYHEMP005130.1"/>
    </source>
</evidence>